<dbReference type="AlphaFoldDB" id="A0A250J5W9"/>
<dbReference type="EMBL" id="CP022098">
    <property type="protein sequence ID" value="ATB38940.1"/>
    <property type="molecule type" value="Genomic_DNA"/>
</dbReference>
<dbReference type="KEGG" id="cfus:CYFUS_004377"/>
<protein>
    <submittedName>
        <fullName evidence="1">Uncharacterized protein</fullName>
    </submittedName>
</protein>
<accession>A0A250J5W9</accession>
<proteinExistence type="predicted"/>
<gene>
    <name evidence="1" type="ORF">CYFUS_004377</name>
</gene>
<evidence type="ECO:0000313" key="2">
    <source>
        <dbReference type="Proteomes" id="UP000217257"/>
    </source>
</evidence>
<dbReference type="Proteomes" id="UP000217257">
    <property type="component" value="Chromosome"/>
</dbReference>
<evidence type="ECO:0000313" key="1">
    <source>
        <dbReference type="EMBL" id="ATB38940.1"/>
    </source>
</evidence>
<organism evidence="1 2">
    <name type="scientific">Cystobacter fuscus</name>
    <dbReference type="NCBI Taxonomy" id="43"/>
    <lineage>
        <taxon>Bacteria</taxon>
        <taxon>Pseudomonadati</taxon>
        <taxon>Myxococcota</taxon>
        <taxon>Myxococcia</taxon>
        <taxon>Myxococcales</taxon>
        <taxon>Cystobacterineae</taxon>
        <taxon>Archangiaceae</taxon>
        <taxon>Cystobacter</taxon>
    </lineage>
</organism>
<reference evidence="1 2" key="1">
    <citation type="submission" date="2017-06" db="EMBL/GenBank/DDBJ databases">
        <title>Sequencing and comparative analysis of myxobacterial genomes.</title>
        <authorList>
            <person name="Rupp O."/>
            <person name="Goesmann A."/>
            <person name="Sogaard-Andersen L."/>
        </authorList>
    </citation>
    <scope>NUCLEOTIDE SEQUENCE [LARGE SCALE GENOMIC DNA]</scope>
    <source>
        <strain evidence="1 2">DSM 52655</strain>
    </source>
</reference>
<name>A0A250J5W9_9BACT</name>
<sequence length="145" mass="15516">MHPRYDGFMTSTLLVLLSQPQQPALFSAGAVPSLAASTVGGWRNLMQRQLHLSLGARVFGKGRVNVDGRLAAQLAHRTMEVALNGPALGLGQPEARHLYSGQVRWRFSRTLYALAEGGPLLCPQADGALRPAAHALLGLGVDRAR</sequence>